<organism evidence="3">
    <name type="scientific">Ditylum brightwellii</name>
    <dbReference type="NCBI Taxonomy" id="49249"/>
    <lineage>
        <taxon>Eukaryota</taxon>
        <taxon>Sar</taxon>
        <taxon>Stramenopiles</taxon>
        <taxon>Ochrophyta</taxon>
        <taxon>Bacillariophyta</taxon>
        <taxon>Mediophyceae</taxon>
        <taxon>Lithodesmiophycidae</taxon>
        <taxon>Lithodesmiales</taxon>
        <taxon>Lithodesmiaceae</taxon>
        <taxon>Ditylum</taxon>
    </lineage>
</organism>
<feature type="compositionally biased region" description="Polar residues" evidence="1">
    <location>
        <begin position="37"/>
        <end position="49"/>
    </location>
</feature>
<dbReference type="SUPFAM" id="SSF53335">
    <property type="entry name" value="S-adenosyl-L-methionine-dependent methyltransferases"/>
    <property type="match status" value="1"/>
</dbReference>
<dbReference type="EMBL" id="HBNS01057699">
    <property type="protein sequence ID" value="CAE4662240.1"/>
    <property type="molecule type" value="Transcribed_RNA"/>
</dbReference>
<dbReference type="InterPro" id="IPR025714">
    <property type="entry name" value="Methyltranfer_dom"/>
</dbReference>
<feature type="region of interest" description="Disordered" evidence="1">
    <location>
        <begin position="285"/>
        <end position="306"/>
    </location>
</feature>
<evidence type="ECO:0000259" key="2">
    <source>
        <dbReference type="Pfam" id="PF13679"/>
    </source>
</evidence>
<accession>A0A7S4WCV8</accession>
<dbReference type="InterPro" id="IPR029063">
    <property type="entry name" value="SAM-dependent_MTases_sf"/>
</dbReference>
<feature type="compositionally biased region" description="Polar residues" evidence="1">
    <location>
        <begin position="290"/>
        <end position="306"/>
    </location>
</feature>
<evidence type="ECO:0000313" key="3">
    <source>
        <dbReference type="EMBL" id="CAE4662240.1"/>
    </source>
</evidence>
<dbReference type="Gene3D" id="3.40.50.150">
    <property type="entry name" value="Vaccinia Virus protein VP39"/>
    <property type="match status" value="1"/>
</dbReference>
<protein>
    <recommendedName>
        <fullName evidence="2">Methyltransferase domain-containing protein</fullName>
    </recommendedName>
</protein>
<name>A0A7S4WCV8_9STRA</name>
<sequence length="423" mass="46828">MRAKLREISSATEHPYVRAPFLVPHFTFFLTSPRNTQVMSGPHSQSKPTIDSGGKNCYGDDNNRELYQRKKRSVEYLLEGTSVRTNRHLARFASAPYLQRLLNDPAMSNMLSRSGRKLRKEIIEAYGLLDRVEALLLHSDSFASQPPVAAASDPSSQPLMNLPQTPPALIIDLCSGKGYSSVIIACEFPSTPVLMVDNNHKMKVDHIESLSNLHFMLADILKDGFEERLCDEIDRLMLLPQPSQQRAQNRSDKKLEGKSEGLSFVNGNFDQQLCTPCNDGLKSGDGVSDAVNNSNDPATTSPPTTGDNFFRLGPVVMVGMHLCGQLSPHAIHIYSKLRHKIDSLILAPCCLHKIYDANLKLEAKLAGRDPFDDKVKQLAQTLGKVSGVIDVNIHYDESFRSNTFRSDEGGSGCKNALIVGTRY</sequence>
<proteinExistence type="predicted"/>
<evidence type="ECO:0000256" key="1">
    <source>
        <dbReference type="SAM" id="MobiDB-lite"/>
    </source>
</evidence>
<feature type="domain" description="Methyltransferase" evidence="2">
    <location>
        <begin position="165"/>
        <end position="355"/>
    </location>
</feature>
<dbReference type="Pfam" id="PF13679">
    <property type="entry name" value="Methyltransf_32"/>
    <property type="match status" value="1"/>
</dbReference>
<gene>
    <name evidence="3" type="ORF">DBRI00130_LOCUS41511</name>
</gene>
<reference evidence="3" key="1">
    <citation type="submission" date="2021-01" db="EMBL/GenBank/DDBJ databases">
        <authorList>
            <person name="Corre E."/>
            <person name="Pelletier E."/>
            <person name="Niang G."/>
            <person name="Scheremetjew M."/>
            <person name="Finn R."/>
            <person name="Kale V."/>
            <person name="Holt S."/>
            <person name="Cochrane G."/>
            <person name="Meng A."/>
            <person name="Brown T."/>
            <person name="Cohen L."/>
        </authorList>
    </citation>
    <scope>NUCLEOTIDE SEQUENCE</scope>
    <source>
        <strain evidence="3">GSO104</strain>
    </source>
</reference>
<dbReference type="AlphaFoldDB" id="A0A7S4WCV8"/>
<feature type="region of interest" description="Disordered" evidence="1">
    <location>
        <begin position="37"/>
        <end position="60"/>
    </location>
</feature>